<dbReference type="NCBIfam" id="NF007570">
    <property type="entry name" value="PRK10201.1"/>
    <property type="match status" value="1"/>
</dbReference>
<dbReference type="Gene3D" id="3.40.470.10">
    <property type="entry name" value="Uracil-DNA glycosylase-like domain"/>
    <property type="match status" value="1"/>
</dbReference>
<dbReference type="SMART" id="SM00986">
    <property type="entry name" value="UDG"/>
    <property type="match status" value="1"/>
</dbReference>
<dbReference type="CDD" id="cd10028">
    <property type="entry name" value="UDG-F2_TDG_MUG"/>
    <property type="match status" value="1"/>
</dbReference>
<feature type="domain" description="Uracil-DNA glycosylase-like" evidence="4">
    <location>
        <begin position="21"/>
        <end position="179"/>
    </location>
</feature>
<evidence type="ECO:0000256" key="1">
    <source>
        <dbReference type="ARBA" id="ARBA00022763"/>
    </source>
</evidence>
<evidence type="ECO:0000259" key="4">
    <source>
        <dbReference type="SMART" id="SM00986"/>
    </source>
</evidence>
<keyword evidence="3" id="KW-0234">DNA repair</keyword>
<dbReference type="InterPro" id="IPR036895">
    <property type="entry name" value="Uracil-DNA_glycosylase-like_sf"/>
</dbReference>
<reference evidence="5 6" key="1">
    <citation type="submission" date="2016-10" db="EMBL/GenBank/DDBJ databases">
        <authorList>
            <person name="Cai Z."/>
        </authorList>
    </citation>
    <scope>NUCLEOTIDE SEQUENCE [LARGE SCALE GENOMIC DNA]</scope>
    <source>
        <strain evidence="5 6">CGMCC 1.10826</strain>
    </source>
</reference>
<dbReference type="Proteomes" id="UP000250222">
    <property type="component" value="Unassembled WGS sequence"/>
</dbReference>
<dbReference type="InterPro" id="IPR005122">
    <property type="entry name" value="Uracil-DNA_glycosylase-like"/>
</dbReference>
<keyword evidence="2" id="KW-0378">Hydrolase</keyword>
<organism evidence="5 6">
    <name type="scientific">Georgenia satyanarayanai</name>
    <dbReference type="NCBI Taxonomy" id="860221"/>
    <lineage>
        <taxon>Bacteria</taxon>
        <taxon>Bacillati</taxon>
        <taxon>Actinomycetota</taxon>
        <taxon>Actinomycetes</taxon>
        <taxon>Micrococcales</taxon>
        <taxon>Bogoriellaceae</taxon>
        <taxon>Georgenia</taxon>
    </lineage>
</organism>
<sequence>MPADRRPTREELLASADRTLPLVVAPGLRVLFCGINPGLYSAWSGHHFARPGNRFWPALHRSGLTPRQLAPSEQEQLLSWGLGVTNVVERASATAAELSPAELREGGRRLRADVAEHRPAWLAVLGVTAYRTAFDRPRATYGEQDLRLGSTRVWVLPNPSGLNAHFTPSRLAEAFAELRRAVERRGADPA</sequence>
<dbReference type="AlphaFoldDB" id="A0A2Y9APS5"/>
<evidence type="ECO:0000313" key="5">
    <source>
        <dbReference type="EMBL" id="SSA46155.1"/>
    </source>
</evidence>
<dbReference type="PANTHER" id="PTHR12159:SF9">
    <property type="entry name" value="G_T MISMATCH-SPECIFIC THYMINE DNA GLYCOSYLASE"/>
    <property type="match status" value="1"/>
</dbReference>
<dbReference type="EMBL" id="UETB01000015">
    <property type="protein sequence ID" value="SSA46155.1"/>
    <property type="molecule type" value="Genomic_DNA"/>
</dbReference>
<gene>
    <name evidence="5" type="ORF">SAMN05216184_11583</name>
</gene>
<dbReference type="SUPFAM" id="SSF52141">
    <property type="entry name" value="Uracil-DNA glycosylase-like"/>
    <property type="match status" value="1"/>
</dbReference>
<dbReference type="Pfam" id="PF03167">
    <property type="entry name" value="UDG"/>
    <property type="match status" value="1"/>
</dbReference>
<dbReference type="InterPro" id="IPR015637">
    <property type="entry name" value="MUG/TDG"/>
</dbReference>
<dbReference type="OrthoDB" id="9799921at2"/>
<keyword evidence="1" id="KW-0227">DNA damage</keyword>
<accession>A0A2Y9APS5</accession>
<keyword evidence="6" id="KW-1185">Reference proteome</keyword>
<dbReference type="PANTHER" id="PTHR12159">
    <property type="entry name" value="G/T AND G/U MISMATCH-SPECIFIC DNA GLYCOSYLASE"/>
    <property type="match status" value="1"/>
</dbReference>
<evidence type="ECO:0000256" key="3">
    <source>
        <dbReference type="ARBA" id="ARBA00023204"/>
    </source>
</evidence>
<evidence type="ECO:0000313" key="6">
    <source>
        <dbReference type="Proteomes" id="UP000250222"/>
    </source>
</evidence>
<dbReference type="SMART" id="SM00987">
    <property type="entry name" value="UreE_C"/>
    <property type="match status" value="1"/>
</dbReference>
<dbReference type="GO" id="GO:0004844">
    <property type="term" value="F:uracil DNA N-glycosylase activity"/>
    <property type="evidence" value="ECO:0007669"/>
    <property type="project" value="TreeGrafter"/>
</dbReference>
<dbReference type="RefSeq" id="WP_110853519.1">
    <property type="nucleotide sequence ID" value="NZ_QKLZ01000015.1"/>
</dbReference>
<dbReference type="GO" id="GO:0008263">
    <property type="term" value="F:pyrimidine-specific mismatch base pair DNA N-glycosylase activity"/>
    <property type="evidence" value="ECO:0007669"/>
    <property type="project" value="TreeGrafter"/>
</dbReference>
<proteinExistence type="predicted"/>
<name>A0A2Y9APS5_9MICO</name>
<dbReference type="GO" id="GO:0006285">
    <property type="term" value="P:base-excision repair, AP site formation"/>
    <property type="evidence" value="ECO:0007669"/>
    <property type="project" value="InterPro"/>
</dbReference>
<evidence type="ECO:0000256" key="2">
    <source>
        <dbReference type="ARBA" id="ARBA00022801"/>
    </source>
</evidence>
<protein>
    <submittedName>
        <fullName evidence="5">G/U mismatch-specific uracil-DNA glycosylase</fullName>
    </submittedName>
</protein>